<dbReference type="EMBL" id="JBBPFD010000311">
    <property type="protein sequence ID" value="KAK7879234.1"/>
    <property type="molecule type" value="Genomic_DNA"/>
</dbReference>
<dbReference type="InterPro" id="IPR011333">
    <property type="entry name" value="SKP1/BTB/POZ_sf"/>
</dbReference>
<dbReference type="InterPro" id="IPR051481">
    <property type="entry name" value="BTB-POZ/Galectin-3-binding"/>
</dbReference>
<dbReference type="SUPFAM" id="SSF54695">
    <property type="entry name" value="POZ domain"/>
    <property type="match status" value="1"/>
</dbReference>
<dbReference type="Gene3D" id="3.30.710.10">
    <property type="entry name" value="Potassium Channel Kv1.1, Chain A"/>
    <property type="match status" value="1"/>
</dbReference>
<sequence length="269" mass="30638">MAGIRALKQVPPVQTPDSALVHTDVLLDSLLDLFESGSRSDLTLRVQTPDRDQVEILQEVRRPGAERESRRPSGFFGKFIRYLYSGELPLLQQEALPLHALACRFNVSSLRRGLSDHMTRSLQSDWPGALVTSWLDYAVQMGEAWLRELCLRALALTSSPSSWAGDSPASVQTWSWLWSRGQTWSWTRSWTCSYGVQTWIQTNEPDGLTAESVLRGVRYAMIPPQDLFQIQTQSSVLQRFHESVRDLLLLSFQFHSGSPLTMSRFWFSF</sequence>
<comment type="caution">
    <text evidence="1">The sequence shown here is derived from an EMBL/GenBank/DDBJ whole genome shotgun (WGS) entry which is preliminary data.</text>
</comment>
<name>A0AAW0MR08_9GOBI</name>
<evidence type="ECO:0008006" key="3">
    <source>
        <dbReference type="Google" id="ProtNLM"/>
    </source>
</evidence>
<evidence type="ECO:0000313" key="2">
    <source>
        <dbReference type="Proteomes" id="UP001460270"/>
    </source>
</evidence>
<protein>
    <recommendedName>
        <fullName evidence="3">BTB domain-containing protein</fullName>
    </recommendedName>
</protein>
<evidence type="ECO:0000313" key="1">
    <source>
        <dbReference type="EMBL" id="KAK7879234.1"/>
    </source>
</evidence>
<dbReference type="AlphaFoldDB" id="A0AAW0MR08"/>
<dbReference type="PANTHER" id="PTHR24410">
    <property type="entry name" value="HL07962P-RELATED"/>
    <property type="match status" value="1"/>
</dbReference>
<keyword evidence="2" id="KW-1185">Reference proteome</keyword>
<dbReference type="Proteomes" id="UP001460270">
    <property type="component" value="Unassembled WGS sequence"/>
</dbReference>
<dbReference type="PANTHER" id="PTHR24410:SF12">
    <property type="entry name" value="BTB_POZ DOMAIN-CONTAINING PROTEIN 17"/>
    <property type="match status" value="1"/>
</dbReference>
<proteinExistence type="predicted"/>
<gene>
    <name evidence="1" type="ORF">WMY93_033982</name>
</gene>
<accession>A0AAW0MR08</accession>
<organism evidence="1 2">
    <name type="scientific">Mugilogobius chulae</name>
    <name type="common">yellowstripe goby</name>
    <dbReference type="NCBI Taxonomy" id="88201"/>
    <lineage>
        <taxon>Eukaryota</taxon>
        <taxon>Metazoa</taxon>
        <taxon>Chordata</taxon>
        <taxon>Craniata</taxon>
        <taxon>Vertebrata</taxon>
        <taxon>Euteleostomi</taxon>
        <taxon>Actinopterygii</taxon>
        <taxon>Neopterygii</taxon>
        <taxon>Teleostei</taxon>
        <taxon>Neoteleostei</taxon>
        <taxon>Acanthomorphata</taxon>
        <taxon>Gobiaria</taxon>
        <taxon>Gobiiformes</taxon>
        <taxon>Gobioidei</taxon>
        <taxon>Gobiidae</taxon>
        <taxon>Gobionellinae</taxon>
        <taxon>Mugilogobius</taxon>
    </lineage>
</organism>
<reference evidence="2" key="1">
    <citation type="submission" date="2024-04" db="EMBL/GenBank/DDBJ databases">
        <title>Salinicola lusitanus LLJ914,a marine bacterium isolated from the Okinawa Trough.</title>
        <authorList>
            <person name="Li J."/>
        </authorList>
    </citation>
    <scope>NUCLEOTIDE SEQUENCE [LARGE SCALE GENOMIC DNA]</scope>
</reference>